<dbReference type="Pfam" id="PF07690">
    <property type="entry name" value="MFS_1"/>
    <property type="match status" value="1"/>
</dbReference>
<dbReference type="Pfam" id="PF21089">
    <property type="entry name" value="PKS_DH_N"/>
    <property type="match status" value="1"/>
</dbReference>
<evidence type="ECO:0000256" key="9">
    <source>
        <dbReference type="ARBA" id="ARBA00029443"/>
    </source>
</evidence>
<dbReference type="Gene3D" id="3.40.47.10">
    <property type="match status" value="1"/>
</dbReference>
<dbReference type="SUPFAM" id="SSF52777">
    <property type="entry name" value="CoA-dependent acyltransferases"/>
    <property type="match status" value="2"/>
</dbReference>
<dbReference type="InterPro" id="IPR001242">
    <property type="entry name" value="Condensation_dom"/>
</dbReference>
<dbReference type="InterPro" id="IPR013217">
    <property type="entry name" value="Methyltransf_12"/>
</dbReference>
<dbReference type="Pfam" id="PF14765">
    <property type="entry name" value="PS-DH"/>
    <property type="match status" value="1"/>
</dbReference>
<dbReference type="PANTHER" id="PTHR43775">
    <property type="entry name" value="FATTY ACID SYNTHASE"/>
    <property type="match status" value="1"/>
</dbReference>
<feature type="region of interest" description="C-terminal hotdog fold" evidence="10">
    <location>
        <begin position="1931"/>
        <end position="2084"/>
    </location>
</feature>
<evidence type="ECO:0000256" key="8">
    <source>
        <dbReference type="ARBA" id="ARBA00023268"/>
    </source>
</evidence>
<dbReference type="SMART" id="SM00826">
    <property type="entry name" value="PKS_DH"/>
    <property type="match status" value="1"/>
</dbReference>
<dbReference type="SUPFAM" id="SSF47336">
    <property type="entry name" value="ACP-like"/>
    <property type="match status" value="2"/>
</dbReference>
<dbReference type="Gene3D" id="1.20.1250.20">
    <property type="entry name" value="MFS general substrate transporter like domains"/>
    <property type="match status" value="1"/>
</dbReference>
<dbReference type="CDD" id="cd02440">
    <property type="entry name" value="AdoMet_MTases"/>
    <property type="match status" value="1"/>
</dbReference>
<dbReference type="NCBIfam" id="TIGR01733">
    <property type="entry name" value="AA-adenyl-dom"/>
    <property type="match status" value="1"/>
</dbReference>
<reference evidence="17 18" key="1">
    <citation type="submission" date="2024-06" db="EMBL/GenBank/DDBJ databases">
        <title>Complete genome of Phlyctema vagabunda strain 19-DSS-EL-015.</title>
        <authorList>
            <person name="Fiorenzani C."/>
        </authorList>
    </citation>
    <scope>NUCLEOTIDE SEQUENCE [LARGE SCALE GENOMIC DNA]</scope>
    <source>
        <strain evidence="17 18">19-DSS-EL-015</strain>
    </source>
</reference>
<dbReference type="InterPro" id="IPR009081">
    <property type="entry name" value="PP-bd_ACP"/>
</dbReference>
<evidence type="ECO:0000313" key="17">
    <source>
        <dbReference type="EMBL" id="KAL3417500.1"/>
    </source>
</evidence>
<comment type="similarity">
    <text evidence="9">In the C-terminal section; belongs to the NRP synthetase family.</text>
</comment>
<dbReference type="InterPro" id="IPR001227">
    <property type="entry name" value="Ac_transferase_dom_sf"/>
</dbReference>
<dbReference type="Pfam" id="PF03171">
    <property type="entry name" value="2OG-FeII_Oxy"/>
    <property type="match status" value="1"/>
</dbReference>
<accession>A0ABR4P2G6</accession>
<feature type="domain" description="PKS/mFAS DH" evidence="16">
    <location>
        <begin position="1778"/>
        <end position="2084"/>
    </location>
</feature>
<dbReference type="Pfam" id="PF00109">
    <property type="entry name" value="ketoacyl-synt"/>
    <property type="match status" value="1"/>
</dbReference>
<dbReference type="PROSITE" id="PS52019">
    <property type="entry name" value="PKS_MFAS_DH"/>
    <property type="match status" value="1"/>
</dbReference>
<dbReference type="InterPro" id="IPR049551">
    <property type="entry name" value="PKS_DH_C"/>
</dbReference>
<evidence type="ECO:0000256" key="10">
    <source>
        <dbReference type="PROSITE-ProRule" id="PRU01363"/>
    </source>
</evidence>
<dbReference type="PROSITE" id="PS00455">
    <property type="entry name" value="AMP_BINDING"/>
    <property type="match status" value="1"/>
</dbReference>
<sequence length="4832" mass="530683">MSTENLQLPLIDLSEYISPTSSDGKEKVIIQVREACQQYGFFQVKGHGVPRDLQSSLLQSIDKLFNMPQEKKLQLSYLKNPSRRGYEASGMSIRDGDLMPDAKEAFYIGREDPKTELSGFYGPNVWPDLPEEEFRGPVWKYYQTTSALGKTIWEILLEGLGYAPSMLEAFAKRPLVQMKMIRYPTPPATLPGQFGVGAHNDFGGVTVLLQQPGKDGLEVWLEDKSEWLAVPALEDVYIINCGDMVQNCRIVQPYIFDLDITILAKAFLRLQKKVSHKNEPPANSSFIPREPIIMAKETSVSSEETLEKTSTLDGQKDFRSKLMFESEQDPKKNNPVESDNTMSPDEYPQGLRLALLVGSVMMTTFVIALDQTIVGTAIPKITDEFHGLKSVSWYGSAYFMTLGGFQSSWGKAYKYFALKPTFILSIGIFELGSLICGVAPNSVALIVGRAISGLGGAGIATGGTTIIAFCSAPRKRPILMGLLGVTYAFAAVAGPVVGGIFSDRVTWRWCFYINLPIGAAAVAVIWGFFQLPSAAKVVEATWKEKFLQMDPLGVALAMSGIVCFILALEYGGISHPWDSSIVIGLLVGFVLIMITLGVWEFFQGEYAMVVPRLLRKRSLWATSIFQFFFAGSYFLVLYYIPIYLQSIKGDSPIRSGVDNLPMVIAVGFFVLAGGMTVAATGQATPFMALGAALCTVGAGLFYTLDIETPSARWIGYQILYGAATSFPYMNCLNVAHANVDAADIASVTSILQFFQTLGGAFSISAAQSAFVNSMVGRLPVTAPGVDPALVVATGAAELRNVFSQSELPGILLAYMEGIKTAFAVSIGMMAAQELEPIAIVGSACRFPGGANSPSTLWTQLEKPRDLCLEIPPDRFSTTGFYHPDGSHHGTSNVQHAYLLQEDIRVFDAGFFNISPNEADSMDPQQRLLVETVYEALERGGHTLEALRGSDTAVYTGTMSVDYTDTGLRDLETLPTYFVTGTNRAVISNRVSYVFDWHGPSMTIDTACSSSLIAVHQSVQSLRSGESRVAVACGTQLILNPETFIMESKLNMLSPTGRSRMWDADADGYARGEGVAAVILKRLSDAVADGDHIESIIRETGTNQDGRTSGLTVPSTDAQAALIRQTYARAGLDPVNNDFDRPQVFEAHGTGTKIGDPNEAAAIHQSLGQHITGGTPLYVGSVKTVMGHLEGAAGLAGLLKGSSSIQKGMILPNLLFNRLNPDIQPFYKGLHVPTQLTPWPELPQGVPRRVSVNSFGFGGSNAHAILEQYLEIPAQKKTGVSISEETLFTPFTFSAASENSLVAQLQIYSTHLQKNNDINLIDLAWTLQARRSQFSTKIAFAARTIGTLLSKIDAKIATVKQNPGSAIGTRVSSKPATISPRVLGVFTGQGAQWAAMGAELIRASDFVSERVQHLEESLAALPLPDRPQWSLREEMLAGANASRLAEAAVSQPLCTAIQIVLVDLLRESGVSFSAVVGHSSGEIAAAYAAGFISPYDAIRIAYYRGLYARLARSDKNNQRGAMLAVATSWEDASDLINLRAFKGRLMIAAHNSSASVTLSGDADAIIHAKKVFDEEKKFARLLQVDTAYHSHHMSPCGHAYVKALQECGVKVNKDPSRTPCAWFSSVTPSDKEMEPSEALQAIYWRDNMANAVLFAEAVKNAIASDDQISLAIEVGPHPALKGPVAQTIAEIRPGLFPYSGVLNRGHDDIEAFADALGFLWTQTGSQAVDFQSYQKAMSSDLRKPKLITDLPSYQWNHGRSHWSESRRSRKLRQPKMARHEVLGTLSTDSNAHDLGWSNVLKVSEIPWLEGHQLQGQVVFPAAGYVAMALEASKNLAGDRKVELFELHDLSLPRAIAFEEADNSGVETLVTLTKIQYQPNGTATADFSCYAVPVVISGSKQDLELMASCSIKIMFGIPNLDTLCGKPLEDYNMYPIDSEELYSSLLELGYGYTGPFRTLSSVKRRLGYSLGLIDSYPYSDADFSTYLVHPSTLDVAFQASILAYSAPGDDHLWSLHVPVAIGSIRVNPEVCALLPRSGSPVSVSSVLENPSESFSGCLDMFSEDGQHCMIQVDDLIIKPFAPATEADDRVMFTKTKFDFAVPNGAAITRELRPSAWETDLGIICERLCYYYLRKWNSELTDDDWASGQPHFLHLRNWVKHTLSTVSSGKNELVKGEWLEDSANDIKSLISKYSDEPDIKMITAVGENMVASVRSETTILEHMVQDALLDNHYKNCLGAEVANGFLADMMKQMTHRYPHMKILEIGAGTGGATKAVLEAIGGMMSSYTYTDISVGFFGAAEKLFKAYTDKMTFKILDIDKAPASQGFELHSYDIVIASNVLHATPSLYTTLVNTRKLVKPGGYLLLLELTNSSPLRSSMIFGGLPGWWLGVDDGRKLAPLVSPKGWHSVLRKAGFAGVDAITPEVNAITWPASIIASQAVDDKVQFLRRPLSSLPAMSSIYIDNLVILGNQTLDSARIGEELSEHLERFCRQVTILDGLPTEDEALSLSPMSTFINLVDIDSPIFKGITDEKMEGLKRVSEKAKHLLWVTQGALVDEPYHMASIAFSRVLRAEATHITLNNLDISDLHQPNISKFIAEHLLQAYSLDEWEAVQEGAQKILWSKEPEAFLEHGLLKIPRLVSSVDHNARLNSSRRVVLREVPISSSNISVSPPGAHSPASLVDLAPLIPHQEVQNRPVRIQSSSLMALQIISDTFLFLAVCKDITTKKPLVLLSTTNTCEMSPVISITPKDSSNGQSEDHLLISVASELLAEALIQPLASGSNILVHCSAEDRFLTATISKYSAIKAICVTFTYDANASDVIKDPKWTGLSARVPLHVLRKSVHQVAPSHFLDLTTLYSPKNLSNLSSRISQVLPSRCKTISLSALLQRQSVLPLSYNRDALTIRLEKAISAAYTAQEGNVEDLVVQLDHIHELSMPCHSTSAVHWPLRGLLKAEVQPLNTHGLFSKDKTYLLIGLSGKIGQSLCEWMVANGAGCVCLTSRRPDIDKRWMKSFQATNATVKVLAMDVTDKSSIESAVREIRKDCPPIAGIAHGAMVLHDSLFSRMSAAKMQEILGPKVDGANNLEDVFHDDKLDFFVMFSSVSSVLGNAGQSLYATGNGYLNGLARQRRRRGLAASTFDIGRVVGIGYVETAAQIVRDQLIGLGLPPISETTLRQSFAETIRMGVPNPQDKEFLPDAVLTVGIRHFNQNEDIKGPWFTNPLFSHCVIEHNEEEANYRDQKSKTSLHVSQQLTLATTKEQCLEILLDCFSAKLRVILQLDEQAIDYNAPLVELGIDSLVAVEVRSWFLKELKVDIPVLKVVGGASPAELCQRALEKLPDELLASIGKQVDELGKHTGKTLVSQLQDQHSTPALVPSSASEGSATSGSLSPRSHDSITTPISTPSDISDGPLEFCTPQNFSKSVPISMGQSRFWFLHHLLEDQRTHNVAYYYHITGNLHVTDLERATRIVTDRHESLRTCFVADQTDVAQASQKVLPSSLIGLEYKKITSVEEVSLEYAKLRMHEFDMRSGILLRLILLTLSPSSHYLLMYHHHIIMDGVSLQVFLSDLEKAYKGESLGPPTRQYPEFSVAQRQAYEKGEMTNELEYWRKIFPTSEGPPILPLLPMARTNSRAPMKHFDTHQVECRLAPSLVMRIRSVSRANRSTPFHLYLAAFKAMIFCFTDTQDLTIGVADAARNDHDVMKSIGFFLNLLPLRFRRQSNQTFADAIVEARNTSYGALENSRLPFDVLLTDMNVARSSSHSPFFQAFIDYRQGAQAKHPFGDCQFEIEKIDTGKTAYDITLDVTDSATDALVMFRGQKALYDLQATKLLSEIYVHFLEILTDNPTISLAATPLFSEKQYSQAVQIGRGPQLISEWPETLPHRIDQVCQTSGCKVALMDGTGKVFTYSDMKNRIEAIAEALQKNGVGAGSRVLVFQQAACDWVCSMLAIMRTGAIYVPLDLRNPMIRLAGVAKDCEPKAVVVDTSTLSKAPQLNVDASIIDLSTIKSRASTNIANSAQADSPAAILYTSGSTGTPKGIVVTHAGLRNEIEGYTKMWKLGAECVLQQSAFTFNHSSDQIYTGLVNGGTVYIVPWEKRGSPLEITEIIRKHSITYTKGTPSEYLMWMQYGSDNLRGASEWRFAFGGGENMTTAVVKKFSSLALPQLRVFNSYGPTEISISSTKMEIPYNERSLLESIGRIPCGYSLPNYNMFVVDEQLRPLPAGMPGELCIGGAGVSLGYFKNKELTSQQFVRNPFASHEDISRGWRTMYRTGDISHLNEDGAMVFHSRMHGDNQVKIRGIRIELSDIESNIISASKAVLNDAVVTLREGDVDLLVAHVVFASNHAISDKETFLEGLLANLPLPQYMIPVIAIPLSELPLTNHSKIDRKALKNMELPKRNQIAQQDTELTRTMLQLKAVWQDVLGKSIEMLALDINPSISFFAIGGNSLLVIRLQQRIRRAFNVSIPLVDLLGANTLAQMASKIDENSIVEHTNWEQETAPPPIPNFLKNVSVTPSSPSKAKIILVTGGTGFIANYLLPLLNANSHVSTIHCVAVRDNHFNGLRKLSGSSKIIYHDGNLAWPKLGLSEEDFRSLSSQVDVILHLGGTRSFWDDYNVLRSTNVLSTKELVKLAAPRCLPIHYISTIGVLPRERATSEAISAAASSPPDNGSNGYIATRWASERILERSGESLGISSTILRFLPSVEQESAPQLVLKEFLRFVDLTRLVPDTSGWEGRLEMIPAQQVARYLCDSLLLGLGADQKDKKTTQFFHYENRITITMAELSSYIIEQRGNEDFEKEPIVKWMGRIKKLGFDYLLTSHEAIFTGTQDSPEDAFLVSRR</sequence>
<dbReference type="InterPro" id="IPR042104">
    <property type="entry name" value="PKS_dehydratase_sf"/>
</dbReference>
<dbReference type="Gene3D" id="3.10.129.110">
    <property type="entry name" value="Polyketide synthase dehydratase"/>
    <property type="match status" value="1"/>
</dbReference>
<dbReference type="PROSITE" id="PS50075">
    <property type="entry name" value="CARRIER"/>
    <property type="match status" value="2"/>
</dbReference>
<dbReference type="Pfam" id="PF14226">
    <property type="entry name" value="DIOX_N"/>
    <property type="match status" value="1"/>
</dbReference>
<gene>
    <name evidence="17" type="ORF">PVAG01_10510</name>
</gene>
<dbReference type="SMART" id="SM00825">
    <property type="entry name" value="PKS_KS"/>
    <property type="match status" value="1"/>
</dbReference>
<dbReference type="InterPro" id="IPR036259">
    <property type="entry name" value="MFS_trans_sf"/>
</dbReference>
<evidence type="ECO:0000256" key="1">
    <source>
        <dbReference type="ARBA" id="ARBA00004141"/>
    </source>
</evidence>
<dbReference type="PROSITE" id="PS52004">
    <property type="entry name" value="KS3_2"/>
    <property type="match status" value="1"/>
</dbReference>
<dbReference type="InterPro" id="IPR029063">
    <property type="entry name" value="SAM-dependent_MTases_sf"/>
</dbReference>
<dbReference type="Gene3D" id="3.40.50.150">
    <property type="entry name" value="Vaccinia Virus protein VP39"/>
    <property type="match status" value="1"/>
</dbReference>
<feature type="transmembrane region" description="Helical" evidence="12">
    <location>
        <begin position="478"/>
        <end position="501"/>
    </location>
</feature>
<dbReference type="Gene3D" id="3.30.559.10">
    <property type="entry name" value="Chloramphenicol acetyltransferase-like domain"/>
    <property type="match status" value="1"/>
</dbReference>
<dbReference type="InterPro" id="IPR032821">
    <property type="entry name" value="PKS_assoc"/>
</dbReference>
<protein>
    <submittedName>
        <fullName evidence="17">Beta-ketoacyl synthase domain-containing protein</fullName>
    </submittedName>
</protein>
<keyword evidence="4" id="KW-0436">Ligase</keyword>
<dbReference type="SUPFAM" id="SSF56801">
    <property type="entry name" value="Acetyl-CoA synthetase-like"/>
    <property type="match status" value="1"/>
</dbReference>
<dbReference type="Pfam" id="PF08659">
    <property type="entry name" value="KR"/>
    <property type="match status" value="1"/>
</dbReference>
<dbReference type="InterPro" id="IPR036291">
    <property type="entry name" value="NAD(P)-bd_dom_sf"/>
</dbReference>
<dbReference type="Gene3D" id="3.40.50.720">
    <property type="entry name" value="NAD(P)-binding Rossmann-like Domain"/>
    <property type="match status" value="2"/>
</dbReference>
<dbReference type="SUPFAM" id="SSF53335">
    <property type="entry name" value="S-adenosyl-L-methionine-dependent methyltransferases"/>
    <property type="match status" value="1"/>
</dbReference>
<dbReference type="InterPro" id="IPR014031">
    <property type="entry name" value="Ketoacyl_synth_C"/>
</dbReference>
<evidence type="ECO:0000256" key="7">
    <source>
        <dbReference type="ARBA" id="ARBA00022737"/>
    </source>
</evidence>
<dbReference type="Gene3D" id="3.30.300.30">
    <property type="match status" value="1"/>
</dbReference>
<dbReference type="PANTHER" id="PTHR43775:SF20">
    <property type="entry name" value="HYBRID PKS-NRPS SYNTHETASE APDA"/>
    <property type="match status" value="1"/>
</dbReference>
<dbReference type="InterPro" id="IPR049552">
    <property type="entry name" value="PKS_DH_N"/>
</dbReference>
<dbReference type="InterPro" id="IPR044861">
    <property type="entry name" value="IPNS-like_FE2OG_OXY"/>
</dbReference>
<evidence type="ECO:0000259" key="15">
    <source>
        <dbReference type="PROSITE" id="PS52004"/>
    </source>
</evidence>
<feature type="transmembrane region" description="Helical" evidence="12">
    <location>
        <begin position="552"/>
        <end position="573"/>
    </location>
</feature>
<evidence type="ECO:0000256" key="2">
    <source>
        <dbReference type="ARBA" id="ARBA00022450"/>
    </source>
</evidence>
<dbReference type="InterPro" id="IPR000873">
    <property type="entry name" value="AMP-dep_synth/lig_dom"/>
</dbReference>
<dbReference type="SUPFAM" id="SSF52151">
    <property type="entry name" value="FabD/lysophospholipase-like"/>
    <property type="match status" value="1"/>
</dbReference>
<keyword evidence="5" id="KW-0489">Methyltransferase</keyword>
<dbReference type="InterPro" id="IPR020845">
    <property type="entry name" value="AMP-binding_CS"/>
</dbReference>
<keyword evidence="6" id="KW-0808">Transferase</keyword>
<feature type="transmembrane region" description="Helical" evidence="12">
    <location>
        <begin position="446"/>
        <end position="471"/>
    </location>
</feature>
<dbReference type="PROSITE" id="PS00606">
    <property type="entry name" value="KS3_1"/>
    <property type="match status" value="1"/>
</dbReference>
<comment type="caution">
    <text evidence="17">The sequence shown here is derived from an EMBL/GenBank/DDBJ whole genome shotgun (WGS) entry which is preliminary data.</text>
</comment>
<dbReference type="InterPro" id="IPR036736">
    <property type="entry name" value="ACP-like_sf"/>
</dbReference>
<feature type="region of interest" description="Disordered" evidence="11">
    <location>
        <begin position="324"/>
        <end position="345"/>
    </location>
</feature>
<dbReference type="InterPro" id="IPR057326">
    <property type="entry name" value="KR_dom"/>
</dbReference>
<evidence type="ECO:0000256" key="4">
    <source>
        <dbReference type="ARBA" id="ARBA00022598"/>
    </source>
</evidence>
<proteinExistence type="inferred from homology"/>
<dbReference type="InterPro" id="IPR020841">
    <property type="entry name" value="PKS_Beta-ketoAc_synthase_dom"/>
</dbReference>
<dbReference type="CDD" id="cd05930">
    <property type="entry name" value="A_NRPS"/>
    <property type="match status" value="1"/>
</dbReference>
<feature type="active site" description="Proton acceptor; for dehydratase activity" evidence="10">
    <location>
        <position position="1810"/>
    </location>
</feature>
<dbReference type="PROSITE" id="PS50850">
    <property type="entry name" value="MFS"/>
    <property type="match status" value="1"/>
</dbReference>
<dbReference type="InterPro" id="IPR020846">
    <property type="entry name" value="MFS_dom"/>
</dbReference>
<dbReference type="CDD" id="cd19532">
    <property type="entry name" value="C_PKS-NRPS"/>
    <property type="match status" value="1"/>
</dbReference>
<feature type="active site" description="Proton donor; for dehydratase activity" evidence="10">
    <location>
        <position position="1992"/>
    </location>
</feature>
<dbReference type="InterPro" id="IPR016036">
    <property type="entry name" value="Malonyl_transacylase_ACP-bd"/>
</dbReference>
<dbReference type="SMART" id="SM00822">
    <property type="entry name" value="PKS_KR"/>
    <property type="match status" value="1"/>
</dbReference>
<keyword evidence="2" id="KW-0596">Phosphopantetheine</keyword>
<feature type="compositionally biased region" description="Basic and acidic residues" evidence="11">
    <location>
        <begin position="324"/>
        <end position="334"/>
    </location>
</feature>
<feature type="domain" description="Major facilitator superfamily (MFS) profile" evidence="14">
    <location>
        <begin position="356"/>
        <end position="811"/>
    </location>
</feature>
<feature type="compositionally biased region" description="Polar residues" evidence="11">
    <location>
        <begin position="3390"/>
        <end position="3400"/>
    </location>
</feature>
<dbReference type="Gene3D" id="1.10.1200.10">
    <property type="entry name" value="ACP-like"/>
    <property type="match status" value="2"/>
</dbReference>
<dbReference type="Pfam" id="PF16197">
    <property type="entry name" value="KAsynt_C_assoc"/>
    <property type="match status" value="1"/>
</dbReference>
<organism evidence="17 18">
    <name type="scientific">Phlyctema vagabunda</name>
    <dbReference type="NCBI Taxonomy" id="108571"/>
    <lineage>
        <taxon>Eukaryota</taxon>
        <taxon>Fungi</taxon>
        <taxon>Dikarya</taxon>
        <taxon>Ascomycota</taxon>
        <taxon>Pezizomycotina</taxon>
        <taxon>Leotiomycetes</taxon>
        <taxon>Helotiales</taxon>
        <taxon>Dermateaceae</taxon>
        <taxon>Phlyctema</taxon>
    </lineage>
</organism>
<keyword evidence="12" id="KW-0472">Membrane</keyword>
<dbReference type="InterPro" id="IPR026992">
    <property type="entry name" value="DIOX_N"/>
</dbReference>
<dbReference type="InterPro" id="IPR016035">
    <property type="entry name" value="Acyl_Trfase/lysoPLipase"/>
</dbReference>
<dbReference type="InterPro" id="IPR014030">
    <property type="entry name" value="Ketoacyl_synth_N"/>
</dbReference>
<feature type="transmembrane region" description="Helical" evidence="12">
    <location>
        <begin position="421"/>
        <end position="440"/>
    </location>
</feature>
<evidence type="ECO:0000256" key="12">
    <source>
        <dbReference type="SAM" id="Phobius"/>
    </source>
</evidence>
<feature type="transmembrane region" description="Helical" evidence="12">
    <location>
        <begin position="391"/>
        <end position="409"/>
    </location>
</feature>
<dbReference type="PROSITE" id="PS00012">
    <property type="entry name" value="PHOSPHOPANTETHEINE"/>
    <property type="match status" value="1"/>
</dbReference>
<dbReference type="InterPro" id="IPR042099">
    <property type="entry name" value="ANL_N_sf"/>
</dbReference>
<dbReference type="Pfam" id="PF08242">
    <property type="entry name" value="Methyltransf_12"/>
    <property type="match status" value="1"/>
</dbReference>
<dbReference type="EMBL" id="JBFCZG010000010">
    <property type="protein sequence ID" value="KAL3417500.1"/>
    <property type="molecule type" value="Genomic_DNA"/>
</dbReference>
<dbReference type="SMART" id="SM00823">
    <property type="entry name" value="PKS_PP"/>
    <property type="match status" value="2"/>
</dbReference>
<keyword evidence="3" id="KW-0597">Phosphoprotein</keyword>
<evidence type="ECO:0000256" key="3">
    <source>
        <dbReference type="ARBA" id="ARBA00022553"/>
    </source>
</evidence>
<dbReference type="InterPro" id="IPR050091">
    <property type="entry name" value="PKS_NRPS_Biosynth_Enz"/>
</dbReference>
<feature type="transmembrane region" description="Helical" evidence="12">
    <location>
        <begin position="353"/>
        <end position="379"/>
    </location>
</feature>
<dbReference type="Gene3D" id="3.40.366.10">
    <property type="entry name" value="Malonyl-Coenzyme A Acyl Carrier Protein, domain 2"/>
    <property type="match status" value="1"/>
</dbReference>
<evidence type="ECO:0000256" key="6">
    <source>
        <dbReference type="ARBA" id="ARBA00022679"/>
    </source>
</evidence>
<dbReference type="InterPro" id="IPR049900">
    <property type="entry name" value="PKS_mFAS_DH"/>
</dbReference>
<dbReference type="InterPro" id="IPR020806">
    <property type="entry name" value="PKS_PP-bd"/>
</dbReference>
<dbReference type="InterPro" id="IPR020807">
    <property type="entry name" value="PKS_DH"/>
</dbReference>
<dbReference type="SMART" id="SM00827">
    <property type="entry name" value="PKS_AT"/>
    <property type="match status" value="1"/>
</dbReference>
<evidence type="ECO:0000256" key="5">
    <source>
        <dbReference type="ARBA" id="ARBA00022603"/>
    </source>
</evidence>
<evidence type="ECO:0000259" key="16">
    <source>
        <dbReference type="PROSITE" id="PS52019"/>
    </source>
</evidence>
<evidence type="ECO:0000313" key="18">
    <source>
        <dbReference type="Proteomes" id="UP001629113"/>
    </source>
</evidence>
<dbReference type="SUPFAM" id="SSF53901">
    <property type="entry name" value="Thiolase-like"/>
    <property type="match status" value="1"/>
</dbReference>
<dbReference type="InterPro" id="IPR023213">
    <property type="entry name" value="CAT-like_dom_sf"/>
</dbReference>
<name>A0ABR4P2G6_9HELO</name>
<evidence type="ECO:0000256" key="11">
    <source>
        <dbReference type="SAM" id="MobiDB-lite"/>
    </source>
</evidence>
<dbReference type="InterPro" id="IPR011701">
    <property type="entry name" value="MFS"/>
</dbReference>
<dbReference type="Proteomes" id="UP001629113">
    <property type="component" value="Unassembled WGS sequence"/>
</dbReference>
<dbReference type="Pfam" id="PF00698">
    <property type="entry name" value="Acyl_transf_1"/>
    <property type="match status" value="1"/>
</dbReference>
<feature type="domain" description="Ketosynthase family 3 (KS3)" evidence="15">
    <location>
        <begin position="834"/>
        <end position="1267"/>
    </location>
</feature>
<feature type="compositionally biased region" description="Low complexity" evidence="11">
    <location>
        <begin position="3371"/>
        <end position="3384"/>
    </location>
</feature>
<feature type="region of interest" description="Disordered" evidence="11">
    <location>
        <begin position="3366"/>
        <end position="3404"/>
    </location>
</feature>
<dbReference type="Gene3D" id="1.20.1720.10">
    <property type="entry name" value="Multidrug resistance protein D"/>
    <property type="match status" value="1"/>
</dbReference>
<dbReference type="SUPFAM" id="SSF103473">
    <property type="entry name" value="MFS general substrate transporter"/>
    <property type="match status" value="1"/>
</dbReference>
<dbReference type="InterPro" id="IPR027443">
    <property type="entry name" value="IPNS-like_sf"/>
</dbReference>
<dbReference type="SUPFAM" id="SSF51735">
    <property type="entry name" value="NAD(P)-binding Rossmann-fold domains"/>
    <property type="match status" value="2"/>
</dbReference>
<dbReference type="InterPro" id="IPR006162">
    <property type="entry name" value="Ppantetheine_attach_site"/>
</dbReference>
<dbReference type="Gene3D" id="3.30.559.30">
    <property type="entry name" value="Nonribosomal peptide synthetase, condensation domain"/>
    <property type="match status" value="1"/>
</dbReference>
<feature type="domain" description="Carrier" evidence="13">
    <location>
        <begin position="4399"/>
        <end position="4480"/>
    </location>
</feature>
<evidence type="ECO:0000259" key="14">
    <source>
        <dbReference type="PROSITE" id="PS50850"/>
    </source>
</evidence>
<dbReference type="Gene3D" id="3.40.50.12780">
    <property type="entry name" value="N-terminal domain of ligase-like"/>
    <property type="match status" value="1"/>
</dbReference>
<keyword evidence="18" id="KW-1185">Reference proteome</keyword>
<keyword evidence="12" id="KW-0812">Transmembrane</keyword>
<keyword evidence="7" id="KW-0677">Repeat</keyword>
<keyword evidence="12" id="KW-1133">Transmembrane helix</keyword>
<feature type="domain" description="Carrier" evidence="13">
    <location>
        <begin position="3254"/>
        <end position="3332"/>
    </location>
</feature>
<evidence type="ECO:0000259" key="13">
    <source>
        <dbReference type="PROSITE" id="PS50075"/>
    </source>
</evidence>
<dbReference type="InterPro" id="IPR016039">
    <property type="entry name" value="Thiolase-like"/>
</dbReference>
<dbReference type="InterPro" id="IPR013968">
    <property type="entry name" value="PKS_KR"/>
</dbReference>
<dbReference type="InterPro" id="IPR013120">
    <property type="entry name" value="FAR_NAD-bd"/>
</dbReference>
<dbReference type="Pfam" id="PF02801">
    <property type="entry name" value="Ketoacyl-synt_C"/>
    <property type="match status" value="1"/>
</dbReference>
<dbReference type="SUPFAM" id="SSF55048">
    <property type="entry name" value="Probable ACP-binding domain of malonyl-CoA ACP transacylase"/>
    <property type="match status" value="1"/>
</dbReference>
<feature type="transmembrane region" description="Helical" evidence="12">
    <location>
        <begin position="619"/>
        <end position="640"/>
    </location>
</feature>
<dbReference type="InterPro" id="IPR045851">
    <property type="entry name" value="AMP-bd_C_sf"/>
</dbReference>
<dbReference type="Pfam" id="PF00668">
    <property type="entry name" value="Condensation"/>
    <property type="match status" value="1"/>
</dbReference>
<dbReference type="SUPFAM" id="SSF51197">
    <property type="entry name" value="Clavaminate synthase-like"/>
    <property type="match status" value="1"/>
</dbReference>
<feature type="transmembrane region" description="Helical" evidence="12">
    <location>
        <begin position="579"/>
        <end position="599"/>
    </location>
</feature>
<feature type="region of interest" description="N-terminal hotdog fold" evidence="10">
    <location>
        <begin position="1778"/>
        <end position="1918"/>
    </location>
</feature>
<dbReference type="Gene3D" id="2.60.120.330">
    <property type="entry name" value="B-lactam Antibiotic, Isopenicillin N Synthase, Chain"/>
    <property type="match status" value="1"/>
</dbReference>
<dbReference type="InterPro" id="IPR014043">
    <property type="entry name" value="Acyl_transferase_dom"/>
</dbReference>
<dbReference type="Pfam" id="PF00501">
    <property type="entry name" value="AMP-binding"/>
    <property type="match status" value="1"/>
</dbReference>
<dbReference type="Pfam" id="PF07993">
    <property type="entry name" value="NAD_binding_4"/>
    <property type="match status" value="1"/>
</dbReference>
<dbReference type="CDD" id="cd17502">
    <property type="entry name" value="MFS_Azr1_MDR_like"/>
    <property type="match status" value="1"/>
</dbReference>
<dbReference type="InterPro" id="IPR010071">
    <property type="entry name" value="AA_adenyl_dom"/>
</dbReference>
<dbReference type="CDD" id="cd00833">
    <property type="entry name" value="PKS"/>
    <property type="match status" value="1"/>
</dbReference>
<feature type="transmembrane region" description="Helical" evidence="12">
    <location>
        <begin position="660"/>
        <end position="679"/>
    </location>
</feature>
<comment type="subcellular location">
    <subcellularLocation>
        <location evidence="1">Membrane</location>
        <topology evidence="1">Multi-pass membrane protein</topology>
    </subcellularLocation>
</comment>
<keyword evidence="8" id="KW-0511">Multifunctional enzyme</keyword>
<feature type="transmembrane region" description="Helical" evidence="12">
    <location>
        <begin position="513"/>
        <end position="531"/>
    </location>
</feature>
<dbReference type="InterPro" id="IPR018201">
    <property type="entry name" value="Ketoacyl_synth_AS"/>
</dbReference>
<dbReference type="Pfam" id="PF00550">
    <property type="entry name" value="PP-binding"/>
    <property type="match status" value="2"/>
</dbReference>